<dbReference type="AlphaFoldDB" id="A0AAN7RAV9"/>
<feature type="domain" description="Saposin B-type" evidence="14">
    <location>
        <begin position="51"/>
        <end position="130"/>
    </location>
</feature>
<dbReference type="EMBL" id="JAXQNO010000005">
    <property type="protein sequence ID" value="KAK4798409.1"/>
    <property type="molecule type" value="Genomic_DNA"/>
</dbReference>
<dbReference type="SUPFAM" id="SSF47862">
    <property type="entry name" value="Saposin"/>
    <property type="match status" value="2"/>
</dbReference>
<organism evidence="15 16">
    <name type="scientific">Trapa natans</name>
    <name type="common">Water chestnut</name>
    <dbReference type="NCBI Taxonomy" id="22666"/>
    <lineage>
        <taxon>Eukaryota</taxon>
        <taxon>Viridiplantae</taxon>
        <taxon>Streptophyta</taxon>
        <taxon>Embryophyta</taxon>
        <taxon>Tracheophyta</taxon>
        <taxon>Spermatophyta</taxon>
        <taxon>Magnoliopsida</taxon>
        <taxon>eudicotyledons</taxon>
        <taxon>Gunneridae</taxon>
        <taxon>Pentapetalae</taxon>
        <taxon>rosids</taxon>
        <taxon>malvids</taxon>
        <taxon>Myrtales</taxon>
        <taxon>Lythraceae</taxon>
        <taxon>Trapa</taxon>
    </lineage>
</organism>
<feature type="chain" id="PRO_5042895341" description="Pulmonary surfactant-associated protein B" evidence="13">
    <location>
        <begin position="25"/>
        <end position="237"/>
    </location>
</feature>
<dbReference type="GO" id="GO:0006629">
    <property type="term" value="P:lipid metabolic process"/>
    <property type="evidence" value="ECO:0007669"/>
    <property type="project" value="InterPro"/>
</dbReference>
<keyword evidence="7" id="KW-0865">Zymogen</keyword>
<dbReference type="Pfam" id="PF05184">
    <property type="entry name" value="SapB_1"/>
    <property type="match status" value="2"/>
</dbReference>
<sequence length="237" mass="26242">MVISTGNMDVRIWFLILLILGALGTPSARQLPLNVEAVSYPGKESGNAITNDQVCTLCEEYTAMALDYLSKNKSQSEIIELLHTSCSQLHAFKSQCATLVDYYAPLFFLEISSFQPVDFCKKVNLCQNIVMISSQIKEDSCEFCQNVVSEFMDKLKDPDTQMDLIELLMEACNSMEKYAKKCKKMVFEYGPVIIANAEQFLEDTDVCAVLHVCAASTTLVKGVTLPTIAEVAALSDV</sequence>
<evidence type="ECO:0000313" key="15">
    <source>
        <dbReference type="EMBL" id="KAK4798409.1"/>
    </source>
</evidence>
<evidence type="ECO:0000256" key="1">
    <source>
        <dbReference type="ARBA" id="ARBA00004239"/>
    </source>
</evidence>
<keyword evidence="3" id="KW-0645">Protease</keyword>
<proteinExistence type="predicted"/>
<dbReference type="GO" id="GO:0006508">
    <property type="term" value="P:proteolysis"/>
    <property type="evidence" value="ECO:0007669"/>
    <property type="project" value="UniProtKB-KW"/>
</dbReference>
<evidence type="ECO:0000256" key="7">
    <source>
        <dbReference type="ARBA" id="ARBA00023145"/>
    </source>
</evidence>
<evidence type="ECO:0000256" key="2">
    <source>
        <dbReference type="ARBA" id="ARBA00022525"/>
    </source>
</evidence>
<dbReference type="PANTHER" id="PTHR11480">
    <property type="entry name" value="SAPOSIN-RELATED"/>
    <property type="match status" value="1"/>
</dbReference>
<dbReference type="FunFam" id="1.10.225.10:FF:000008">
    <property type="entry name" value="Pulmonary surfactant-associated protein B"/>
    <property type="match status" value="1"/>
</dbReference>
<evidence type="ECO:0000256" key="5">
    <source>
        <dbReference type="ARBA" id="ARBA00022737"/>
    </source>
</evidence>
<dbReference type="GO" id="GO:0004190">
    <property type="term" value="F:aspartic-type endopeptidase activity"/>
    <property type="evidence" value="ECO:0007669"/>
    <property type="project" value="UniProtKB-KW"/>
</dbReference>
<comment type="subcellular location">
    <subcellularLocation>
        <location evidence="1">Secreted</location>
        <location evidence="1">Extracellular space</location>
    </subcellularLocation>
</comment>
<evidence type="ECO:0000259" key="14">
    <source>
        <dbReference type="PROSITE" id="PS50015"/>
    </source>
</evidence>
<dbReference type="InterPro" id="IPR008138">
    <property type="entry name" value="SapB_2"/>
</dbReference>
<dbReference type="PANTHER" id="PTHR11480:SF3">
    <property type="entry name" value="BCDNA.GH08312"/>
    <property type="match status" value="1"/>
</dbReference>
<evidence type="ECO:0000256" key="8">
    <source>
        <dbReference type="ARBA" id="ARBA00023157"/>
    </source>
</evidence>
<keyword evidence="2" id="KW-0964">Secreted</keyword>
<comment type="caution">
    <text evidence="15">The sequence shown here is derived from an EMBL/GenBank/DDBJ whole genome shotgun (WGS) entry which is preliminary data.</text>
</comment>
<keyword evidence="16" id="KW-1185">Reference proteome</keyword>
<evidence type="ECO:0000256" key="4">
    <source>
        <dbReference type="ARBA" id="ARBA00022729"/>
    </source>
</evidence>
<evidence type="ECO:0000256" key="6">
    <source>
        <dbReference type="ARBA" id="ARBA00022750"/>
    </source>
</evidence>
<dbReference type="Pfam" id="PF03489">
    <property type="entry name" value="SapB_2"/>
    <property type="match status" value="2"/>
</dbReference>
<evidence type="ECO:0000256" key="13">
    <source>
        <dbReference type="SAM" id="SignalP"/>
    </source>
</evidence>
<comment type="function">
    <text evidence="10">Pulmonary surfactant-associated proteins promote alveolar stability by lowering the surface tension at the air-liquid interface in the peripheral air spaces. SP-B increases the collapse pressure of palmitic acid to nearly 70 millinewtons per meter.</text>
</comment>
<dbReference type="InterPro" id="IPR007856">
    <property type="entry name" value="SapB_1"/>
</dbReference>
<keyword evidence="6" id="KW-0378">Hydrolase</keyword>
<keyword evidence="8" id="KW-1015">Disulfide bond</keyword>
<evidence type="ECO:0000256" key="3">
    <source>
        <dbReference type="ARBA" id="ARBA00022670"/>
    </source>
</evidence>
<keyword evidence="9" id="KW-0325">Glycoprotein</keyword>
<keyword evidence="4 13" id="KW-0732">Signal</keyword>
<gene>
    <name evidence="15" type="ORF">SAY86_030735</name>
</gene>
<keyword evidence="5" id="KW-0677">Repeat</keyword>
<protein>
    <recommendedName>
        <fullName evidence="11">Pulmonary surfactant-associated protein B</fullName>
    </recommendedName>
    <alternativeName>
        <fullName evidence="12">Pulmonary surfactant-associated proteolipid SPL(Phe)</fullName>
    </alternativeName>
</protein>
<evidence type="ECO:0000256" key="11">
    <source>
        <dbReference type="ARBA" id="ARBA00041094"/>
    </source>
</evidence>
<name>A0AAN7RAV9_TRANT</name>
<dbReference type="SMART" id="SM00741">
    <property type="entry name" value="SapB"/>
    <property type="match status" value="2"/>
</dbReference>
<keyword evidence="6" id="KW-0064">Aspartyl protease</keyword>
<evidence type="ECO:0000256" key="10">
    <source>
        <dbReference type="ARBA" id="ARBA00037221"/>
    </source>
</evidence>
<feature type="signal peptide" evidence="13">
    <location>
        <begin position="1"/>
        <end position="24"/>
    </location>
</feature>
<dbReference type="GO" id="GO:0005576">
    <property type="term" value="C:extracellular region"/>
    <property type="evidence" value="ECO:0007669"/>
    <property type="project" value="UniProtKB-SubCell"/>
</dbReference>
<dbReference type="PROSITE" id="PS50015">
    <property type="entry name" value="SAP_B"/>
    <property type="match status" value="2"/>
</dbReference>
<accession>A0AAN7RAV9</accession>
<reference evidence="15 16" key="1">
    <citation type="journal article" date="2023" name="Hortic Res">
        <title>Pangenome of water caltrop reveals structural variations and asymmetric subgenome divergence after allopolyploidization.</title>
        <authorList>
            <person name="Zhang X."/>
            <person name="Chen Y."/>
            <person name="Wang L."/>
            <person name="Yuan Y."/>
            <person name="Fang M."/>
            <person name="Shi L."/>
            <person name="Lu R."/>
            <person name="Comes H.P."/>
            <person name="Ma Y."/>
            <person name="Chen Y."/>
            <person name="Huang G."/>
            <person name="Zhou Y."/>
            <person name="Zheng Z."/>
            <person name="Qiu Y."/>
        </authorList>
    </citation>
    <scope>NUCLEOTIDE SEQUENCE [LARGE SCALE GENOMIC DNA]</scope>
    <source>
        <strain evidence="15">F231</strain>
    </source>
</reference>
<dbReference type="InterPro" id="IPR051428">
    <property type="entry name" value="Sphingo_Act-Surfact_Prot"/>
</dbReference>
<feature type="domain" description="Saposin B-type" evidence="14">
    <location>
        <begin position="137"/>
        <end position="217"/>
    </location>
</feature>
<evidence type="ECO:0000256" key="9">
    <source>
        <dbReference type="ARBA" id="ARBA00023180"/>
    </source>
</evidence>
<dbReference type="Proteomes" id="UP001346149">
    <property type="component" value="Unassembled WGS sequence"/>
</dbReference>
<dbReference type="Gene3D" id="1.10.225.10">
    <property type="entry name" value="Saposin-like"/>
    <property type="match status" value="2"/>
</dbReference>
<evidence type="ECO:0000313" key="16">
    <source>
        <dbReference type="Proteomes" id="UP001346149"/>
    </source>
</evidence>
<dbReference type="InterPro" id="IPR008139">
    <property type="entry name" value="SaposinB_dom"/>
</dbReference>
<dbReference type="InterPro" id="IPR011001">
    <property type="entry name" value="Saposin-like"/>
</dbReference>
<evidence type="ECO:0000256" key="12">
    <source>
        <dbReference type="ARBA" id="ARBA00041785"/>
    </source>
</evidence>